<reference evidence="2" key="1">
    <citation type="journal article" date="2023" name="Mol. Ecol. Resour.">
        <title>Chromosome-level genome assembly of a triploid poplar Populus alba 'Berolinensis'.</title>
        <authorList>
            <person name="Chen S."/>
            <person name="Yu Y."/>
            <person name="Wang X."/>
            <person name="Wang S."/>
            <person name="Zhang T."/>
            <person name="Zhou Y."/>
            <person name="He R."/>
            <person name="Meng N."/>
            <person name="Wang Y."/>
            <person name="Liu W."/>
            <person name="Liu Z."/>
            <person name="Liu J."/>
            <person name="Guo Q."/>
            <person name="Huang H."/>
            <person name="Sederoff R.R."/>
            <person name="Wang G."/>
            <person name="Qu G."/>
            <person name="Chen S."/>
        </authorList>
    </citation>
    <scope>NUCLEOTIDE SEQUENCE</scope>
    <source>
        <strain evidence="2">SC-2020</strain>
    </source>
</reference>
<dbReference type="EMBL" id="JAQIZT010000013">
    <property type="protein sequence ID" value="KAJ6973912.1"/>
    <property type="molecule type" value="Genomic_DNA"/>
</dbReference>
<evidence type="ECO:0000313" key="2">
    <source>
        <dbReference type="EMBL" id="KAJ6974036.1"/>
    </source>
</evidence>
<organism evidence="2 5">
    <name type="scientific">Populus alba x Populus x berolinensis</name>
    <dbReference type="NCBI Taxonomy" id="444605"/>
    <lineage>
        <taxon>Eukaryota</taxon>
        <taxon>Viridiplantae</taxon>
        <taxon>Streptophyta</taxon>
        <taxon>Embryophyta</taxon>
        <taxon>Tracheophyta</taxon>
        <taxon>Spermatophyta</taxon>
        <taxon>Magnoliopsida</taxon>
        <taxon>eudicotyledons</taxon>
        <taxon>Gunneridae</taxon>
        <taxon>Pentapetalae</taxon>
        <taxon>rosids</taxon>
        <taxon>fabids</taxon>
        <taxon>Malpighiales</taxon>
        <taxon>Salicaceae</taxon>
        <taxon>Saliceae</taxon>
        <taxon>Populus</taxon>
    </lineage>
</organism>
<accession>A0AAD6LVH6</accession>
<sequence length="115" mass="13067">MIGINCNRSGDQLQFPEWKTLCFPPGVLLTSAYNLIRSLDPKIWESVNFQWKVAVSEPTAINTTVAFFQVELISSQLVLRSVANAVTFIHTTSIFYLFLCPNRPDFTCLMQVYLS</sequence>
<dbReference type="EMBL" id="JAQIZT010000013">
    <property type="protein sequence ID" value="KAJ6974041.1"/>
    <property type="molecule type" value="Genomic_DNA"/>
</dbReference>
<evidence type="ECO:0000313" key="3">
    <source>
        <dbReference type="EMBL" id="KAJ6974041.1"/>
    </source>
</evidence>
<evidence type="ECO:0000313" key="1">
    <source>
        <dbReference type="EMBL" id="KAJ6973912.1"/>
    </source>
</evidence>
<comment type="caution">
    <text evidence="2">The sequence shown here is derived from an EMBL/GenBank/DDBJ whole genome shotgun (WGS) entry which is preliminary data.</text>
</comment>
<evidence type="ECO:0000313" key="5">
    <source>
        <dbReference type="Proteomes" id="UP001164929"/>
    </source>
</evidence>
<name>A0AAD6LVH6_9ROSI</name>
<dbReference type="Proteomes" id="UP001164929">
    <property type="component" value="Chromosome 13"/>
</dbReference>
<dbReference type="EMBL" id="JAQIZT010000013">
    <property type="protein sequence ID" value="KAJ6974036.1"/>
    <property type="molecule type" value="Genomic_DNA"/>
</dbReference>
<gene>
    <name evidence="1" type="ORF">NC653_030063</name>
    <name evidence="2" type="ORF">NC653_030176</name>
    <name evidence="3" type="ORF">NC653_030181</name>
    <name evidence="4" type="ORF">NC653_030194</name>
</gene>
<proteinExistence type="predicted"/>
<protein>
    <submittedName>
        <fullName evidence="2">Uncharacterized protein</fullName>
    </submittedName>
</protein>
<dbReference type="EMBL" id="JAQIZT010000013">
    <property type="protein sequence ID" value="KAJ6974055.1"/>
    <property type="molecule type" value="Genomic_DNA"/>
</dbReference>
<dbReference type="AlphaFoldDB" id="A0AAD6LVH6"/>
<evidence type="ECO:0000313" key="4">
    <source>
        <dbReference type="EMBL" id="KAJ6974055.1"/>
    </source>
</evidence>
<keyword evidence="5" id="KW-1185">Reference proteome</keyword>